<reference evidence="2" key="8">
    <citation type="journal article" date="2005" name="Science">
        <title>Antisense Transcription in the Mammalian Transcriptome.</title>
        <authorList>
            <consortium name="RIKEN Genome Exploration Research Group and Genome Science Group (Genome Network Project Core Group) and the FANTOM Consortium"/>
        </authorList>
    </citation>
    <scope>NUCLEOTIDE SEQUENCE</scope>
    <source>
        <strain evidence="2">NOD</strain>
        <tissue evidence="2">Activated spleen</tissue>
    </source>
</reference>
<dbReference type="MGI" id="MGI:104797">
    <property type="gene designation" value="Lta"/>
</dbReference>
<reference evidence="2" key="7">
    <citation type="journal article" date="2005" name="Science">
        <title>The Transcriptional Landscape of the Mammalian Genome.</title>
        <authorList>
            <consortium name="The FANTOM Consortium"/>
            <consortium name="Riken Genome Exploration Research Group and Genome Science Group (Genome Network Project Core Group)"/>
        </authorList>
    </citation>
    <scope>NUCLEOTIDE SEQUENCE</scope>
    <source>
        <strain evidence="2">NOD</strain>
        <tissue evidence="2">Activated spleen</tissue>
    </source>
</reference>
<feature type="compositionally biased region" description="Low complexity" evidence="1">
    <location>
        <begin position="86"/>
        <end position="100"/>
    </location>
</feature>
<reference evidence="2" key="6">
    <citation type="submission" date="2004-03" db="EMBL/GenBank/DDBJ databases">
        <authorList>
            <person name="Arakawa T."/>
            <person name="Carninci P."/>
            <person name="Fukuda S."/>
            <person name="Hashizume W."/>
            <person name="Hayashida K."/>
            <person name="Hori F."/>
            <person name="Iida J."/>
            <person name="Imamura K."/>
            <person name="Imotani K."/>
            <person name="Itoh M."/>
            <person name="Kanagawa S."/>
            <person name="Kawai J."/>
            <person name="Kojima M."/>
            <person name="Konno H."/>
            <person name="Murata M."/>
            <person name="Nakamura M."/>
            <person name="Ninomiya N."/>
            <person name="Nishiyori H."/>
            <person name="Nomura K."/>
            <person name="Ohno M."/>
            <person name="Sakazume N."/>
            <person name="Sano H."/>
            <person name="Sasaki D."/>
            <person name="Shibata K."/>
            <person name="Shiraki T."/>
            <person name="Tagami M."/>
            <person name="Tagami Y."/>
            <person name="Waki K."/>
            <person name="Watahiki A."/>
            <person name="Muramatsu M."/>
            <person name="Hayashizaki Y."/>
        </authorList>
    </citation>
    <scope>NUCLEOTIDE SEQUENCE</scope>
    <source>
        <strain evidence="2">NOD</strain>
        <tissue evidence="2">Activated spleen</tissue>
    </source>
</reference>
<organism evidence="2">
    <name type="scientific">Mus musculus</name>
    <name type="common">Mouse</name>
    <dbReference type="NCBI Taxonomy" id="10090"/>
    <lineage>
        <taxon>Eukaryota</taxon>
        <taxon>Metazoa</taxon>
        <taxon>Chordata</taxon>
        <taxon>Craniata</taxon>
        <taxon>Vertebrata</taxon>
        <taxon>Euteleostomi</taxon>
        <taxon>Mammalia</taxon>
        <taxon>Eutheria</taxon>
        <taxon>Euarchontoglires</taxon>
        <taxon>Glires</taxon>
        <taxon>Rodentia</taxon>
        <taxon>Myomorpha</taxon>
        <taxon>Muroidea</taxon>
        <taxon>Muridae</taxon>
        <taxon>Murinae</taxon>
        <taxon>Mus</taxon>
        <taxon>Mus</taxon>
    </lineage>
</organism>
<name>Q3U0Q5_MOUSE</name>
<reference evidence="2" key="3">
    <citation type="journal article" date="2000" name="Genome Res.">
        <title>RIKEN integrated sequence analysis (RISA) system--384-format sequencing pipeline with 384 multicapillary sequencer.</title>
        <authorList>
            <person name="Shibata K."/>
            <person name="Itoh M."/>
            <person name="Aizawa K."/>
            <person name="Nagaoka S."/>
            <person name="Sasaki N."/>
            <person name="Carninci P."/>
            <person name="Konno H."/>
            <person name="Akiyama J."/>
            <person name="Nishi K."/>
            <person name="Kitsunai T."/>
            <person name="Tashiro H."/>
            <person name="Itoh M."/>
            <person name="Sumi N."/>
            <person name="Ishii Y."/>
            <person name="Nakamura S."/>
            <person name="Hazama M."/>
            <person name="Nishine T."/>
            <person name="Harada A."/>
            <person name="Yamamoto R."/>
            <person name="Matsumoto H."/>
            <person name="Sakaguchi S."/>
            <person name="Ikegami T."/>
            <person name="Kashiwagi K."/>
            <person name="Fujiwake S."/>
            <person name="Inoue K."/>
            <person name="Togawa Y."/>
            <person name="Izawa M."/>
            <person name="Ohara E."/>
            <person name="Watahiki M."/>
            <person name="Yoneda Y."/>
            <person name="Ishikawa T."/>
            <person name="Ozawa K."/>
            <person name="Tanaka T."/>
            <person name="Matsuura S."/>
            <person name="Kawai J."/>
            <person name="Okazaki Y."/>
            <person name="Muramatsu M."/>
            <person name="Inoue Y."/>
            <person name="Kira A."/>
            <person name="Hayashizaki Y."/>
        </authorList>
    </citation>
    <scope>NUCLEOTIDE SEQUENCE</scope>
    <source>
        <strain evidence="2">NOD</strain>
        <tissue evidence="2">Activated spleen</tissue>
    </source>
</reference>
<gene>
    <name evidence="3" type="primary">Lta</name>
</gene>
<evidence type="ECO:0000313" key="3">
    <source>
        <dbReference type="MGI" id="MGI:104797"/>
    </source>
</evidence>
<reference evidence="2" key="4">
    <citation type="journal article" date="2001" name="Nature">
        <title>Functional annotation of a full-length mouse cDNA collection.</title>
        <authorList>
            <consortium name="The RIKEN Genome Exploration Research Group Phase II Team and the FANTOM Consortium"/>
        </authorList>
    </citation>
    <scope>NUCLEOTIDE SEQUENCE</scope>
    <source>
        <strain evidence="2">NOD</strain>
        <tissue evidence="2">Activated spleen</tissue>
    </source>
</reference>
<feature type="region of interest" description="Disordered" evidence="1">
    <location>
        <begin position="61"/>
        <end position="101"/>
    </location>
</feature>
<reference evidence="2" key="2">
    <citation type="journal article" date="2000" name="Genome Res.">
        <title>Normalization and subtraction of cap-trapper-selected cDNAs to prepare full-length cDNA libraries for rapid discovery of new genes.</title>
        <authorList>
            <person name="Carninci P."/>
            <person name="Shibata Y."/>
            <person name="Hayatsu N."/>
            <person name="Sugahara Y."/>
            <person name="Shibata K."/>
            <person name="Itoh M."/>
            <person name="Konno H."/>
            <person name="Okazaki Y."/>
            <person name="Muramatsu M."/>
            <person name="Hayashizaki Y."/>
        </authorList>
    </citation>
    <scope>NUCLEOTIDE SEQUENCE</scope>
    <source>
        <strain evidence="2">NOD</strain>
        <tissue evidence="2">Activated spleen</tissue>
    </source>
</reference>
<proteinExistence type="evidence at transcript level"/>
<reference evidence="2" key="5">
    <citation type="journal article" date="2002" name="Nature">
        <title>Analysis of the mouse transcriptome based on functional annotation of 60,770 full-length cDNAs.</title>
        <authorList>
            <consortium name="The FANTOM Consortium and the RIKEN Genome Exploration Research Group Phase I and II Team"/>
        </authorList>
    </citation>
    <scope>NUCLEOTIDE SEQUENCE</scope>
    <source>
        <strain evidence="2">NOD</strain>
        <tissue evidence="2">Activated spleen</tissue>
    </source>
</reference>
<dbReference type="EMBL" id="AK156659">
    <property type="protein sequence ID" value="BAE33797.1"/>
    <property type="molecule type" value="mRNA"/>
</dbReference>
<dbReference type="AGR" id="MGI:104797"/>
<evidence type="ECO:0000313" key="2">
    <source>
        <dbReference type="EMBL" id="BAE33797.1"/>
    </source>
</evidence>
<sequence>MVELSSSPLSLLIPAHFRVPLPVPFSVCRPVSQGGCLSWEVRSVFRCVPRLRYTHTLSLSLSAGSPHDTARPSPPLEGAWHPSCLPPGAAAGPASRGPGEAARDWGCWGGLANSES</sequence>
<protein>
    <submittedName>
        <fullName evidence="2">Uncharacterized protein</fullName>
    </submittedName>
</protein>
<dbReference type="AlphaFoldDB" id="Q3U0Q5"/>
<accession>Q3U0Q5</accession>
<reference evidence="2" key="1">
    <citation type="journal article" date="1999" name="Methods Enzymol.">
        <title>High-efficiency full-length cDNA cloning.</title>
        <authorList>
            <person name="Carninci P."/>
            <person name="Hayashizaki Y."/>
        </authorList>
    </citation>
    <scope>NUCLEOTIDE SEQUENCE</scope>
    <source>
        <strain evidence="2">NOD</strain>
        <tissue evidence="2">Activated spleen</tissue>
    </source>
</reference>
<evidence type="ECO:0000256" key="1">
    <source>
        <dbReference type="SAM" id="MobiDB-lite"/>
    </source>
</evidence>